<protein>
    <recommendedName>
        <fullName evidence="3">Phage capsid protein</fullName>
    </recommendedName>
</protein>
<dbReference type="RefSeq" id="WP_065535276.1">
    <property type="nucleotide sequence ID" value="NZ_CP015406.2"/>
</dbReference>
<reference evidence="1 2" key="1">
    <citation type="submission" date="2020-11" db="EMBL/GenBank/DDBJ databases">
        <title>Closed and high quality bacterial genomes of the OMM12 community.</title>
        <authorList>
            <person name="Marbouty M."/>
            <person name="Lamy-Besnier Q."/>
            <person name="Debarbieux L."/>
            <person name="Koszul R."/>
        </authorList>
    </citation>
    <scope>NUCLEOTIDE SEQUENCE [LARGE SCALE GENOMIC DNA]</scope>
    <source>
        <strain evidence="1 2">YL31</strain>
    </source>
</reference>
<name>A0AAX1KGD3_FLAPL</name>
<proteinExistence type="predicted"/>
<organism evidence="1 2">
    <name type="scientific">Flavonifractor plautii</name>
    <name type="common">Fusobacterium plautii</name>
    <dbReference type="NCBI Taxonomy" id="292800"/>
    <lineage>
        <taxon>Bacteria</taxon>
        <taxon>Bacillati</taxon>
        <taxon>Bacillota</taxon>
        <taxon>Clostridia</taxon>
        <taxon>Eubacteriales</taxon>
        <taxon>Oscillospiraceae</taxon>
        <taxon>Flavonifractor</taxon>
    </lineage>
</organism>
<sequence length="309" mass="33355">MAATKVESLTNPRDSLPNTYNSVTAREVDFVTRFNDNWDALRTILGIMRPIRKAPGTQLISYTADVTLEDGDVGAGEVIPYSKATITKATKDDLTIKKYAKAVPIEDVDKYGAEIAVEKSDDAFLTKLQNVVLGDFYTFLNTGSLTGTATTWQAALAKAQGEVLNKFAVMAKDVTSVVGFANILDAYDYLGTADITVQTQFGINYVKDFMGYSTLFLLPATVSGNTAIARNTVIATPVENIDLYYADPGDSEFARLGLNYTVQGETNLIGFHAQGNYSTAVGESYAIMGMKLWAEYLDGIAKITVSAGG</sequence>
<evidence type="ECO:0000313" key="1">
    <source>
        <dbReference type="EMBL" id="QQR04924.1"/>
    </source>
</evidence>
<dbReference type="KEGG" id="fpla:A4U99_14455"/>
<dbReference type="EMBL" id="CP065315">
    <property type="protein sequence ID" value="QQR04924.1"/>
    <property type="molecule type" value="Genomic_DNA"/>
</dbReference>
<gene>
    <name evidence="1" type="ORF">I5Q84_13165</name>
</gene>
<evidence type="ECO:0008006" key="3">
    <source>
        <dbReference type="Google" id="ProtNLM"/>
    </source>
</evidence>
<dbReference type="AlphaFoldDB" id="A0AAX1KGD3"/>
<accession>A0AAX1KGD3</accession>
<evidence type="ECO:0000313" key="2">
    <source>
        <dbReference type="Proteomes" id="UP000595792"/>
    </source>
</evidence>
<dbReference type="Proteomes" id="UP000595792">
    <property type="component" value="Chromosome"/>
</dbReference>